<gene>
    <name evidence="1" type="ORF">LCGC14_2691950</name>
</gene>
<comment type="caution">
    <text evidence="1">The sequence shown here is derived from an EMBL/GenBank/DDBJ whole genome shotgun (WGS) entry which is preliminary data.</text>
</comment>
<evidence type="ECO:0008006" key="2">
    <source>
        <dbReference type="Google" id="ProtNLM"/>
    </source>
</evidence>
<dbReference type="AlphaFoldDB" id="A0A0F8ZIC9"/>
<name>A0A0F8ZIC9_9ZZZZ</name>
<dbReference type="SUPFAM" id="SSF56091">
    <property type="entry name" value="DNA ligase/mRNA capping enzyme, catalytic domain"/>
    <property type="match status" value="1"/>
</dbReference>
<dbReference type="Gene3D" id="3.30.470.30">
    <property type="entry name" value="DNA ligase/mRNA capping enzyme"/>
    <property type="match status" value="1"/>
</dbReference>
<accession>A0A0F8ZIC9</accession>
<proteinExistence type="predicted"/>
<dbReference type="EMBL" id="LAZR01047733">
    <property type="protein sequence ID" value="KKK93533.1"/>
    <property type="molecule type" value="Genomic_DNA"/>
</dbReference>
<dbReference type="Gene3D" id="3.30.1490.70">
    <property type="match status" value="1"/>
</dbReference>
<reference evidence="1" key="1">
    <citation type="journal article" date="2015" name="Nature">
        <title>Complex archaea that bridge the gap between prokaryotes and eukaryotes.</title>
        <authorList>
            <person name="Spang A."/>
            <person name="Saw J.H."/>
            <person name="Jorgensen S.L."/>
            <person name="Zaremba-Niedzwiedzka K."/>
            <person name="Martijn J."/>
            <person name="Lind A.E."/>
            <person name="van Eijk R."/>
            <person name="Schleper C."/>
            <person name="Guy L."/>
            <person name="Ettema T.J."/>
        </authorList>
    </citation>
    <scope>NUCLEOTIDE SEQUENCE</scope>
</reference>
<protein>
    <recommendedName>
        <fullName evidence="2">ATP-dependent DNA ligase family profile domain-containing protein</fullName>
    </recommendedName>
</protein>
<organism evidence="1">
    <name type="scientific">marine sediment metagenome</name>
    <dbReference type="NCBI Taxonomy" id="412755"/>
    <lineage>
        <taxon>unclassified sequences</taxon>
        <taxon>metagenomes</taxon>
        <taxon>ecological metagenomes</taxon>
    </lineage>
</organism>
<sequence length="101" mass="11436">MRELQGVVDYQPGDIDSTVAIEPKLDGWGCIARWQDGIPVLYTRNGMEIPLPHIQRELALLMPQGYFFHGELTHHAGFEAIKSAIAQRSEDIHFHRPAQMA</sequence>
<evidence type="ECO:0000313" key="1">
    <source>
        <dbReference type="EMBL" id="KKK93533.1"/>
    </source>
</evidence>